<dbReference type="SUPFAM" id="SSF63825">
    <property type="entry name" value="YWTD domain"/>
    <property type="match status" value="1"/>
</dbReference>
<dbReference type="PROSITE" id="PS51125">
    <property type="entry name" value="NHL"/>
    <property type="match status" value="1"/>
</dbReference>
<keyword evidence="3" id="KW-1133">Transmembrane helix</keyword>
<name>A0A3R9QLM1_9BACT</name>
<dbReference type="Pfam" id="PF01436">
    <property type="entry name" value="NHL"/>
    <property type="match status" value="1"/>
</dbReference>
<feature type="repeat" description="NHL" evidence="2">
    <location>
        <begin position="493"/>
        <end position="534"/>
    </location>
</feature>
<dbReference type="Pfam" id="PF16640">
    <property type="entry name" value="Big_3_5"/>
    <property type="match status" value="2"/>
</dbReference>
<evidence type="ECO:0000256" key="2">
    <source>
        <dbReference type="PROSITE-ProRule" id="PRU00504"/>
    </source>
</evidence>
<keyword evidence="6" id="KW-1185">Reference proteome</keyword>
<evidence type="ECO:0000256" key="3">
    <source>
        <dbReference type="SAM" id="Phobius"/>
    </source>
</evidence>
<dbReference type="CDD" id="cd05819">
    <property type="entry name" value="NHL"/>
    <property type="match status" value="1"/>
</dbReference>
<sequence length="1264" mass="127018">MEPSGITPSHPVPHEERTSFAALGVFAFIAAMLVLCGSVSARAQTIPGAVVYQAKMLVNINGNAGHLAANNLGDAFYVSQTDNVAYWLPRGTTTPVSLVTGLSGGRSVTVDAFNNVYVSSNYSGRVIEVPYVNGTYATGTANSSGLPNCTGAPTGPCLAFGNGGGPTGGYLQTGDIGFDRPTTGAPNAYVIDERDNVCNQGSAATTCNRILKFTPAGSGAYTATVVVTGLPQTNNGQIAVGPNGDIYYADGSKVYYIAAGTTSAVTIGTGLTNPTGVTTDYYGNLYITNASTPNAILEMPAVNGVAQPNQQFTFLSTYSANGIAFDGLGDVYYTGYSGQTNLNVAKINAFSLGSAAIGTPVSASVTTLTVQFNTSVNVAAITPSGAAGFSYVAGTCTPGAYTAGNTCNFNVNYTPTAAGLQKGAVNFTTATGSNIVVASLSGTGMGVVQTSDPGTISTIGSGLLNPQGIAVDSAQNVYIADAAANAVFMYPAGSSTGTSIGSGLVGPTSVALDNSGNLYIADSGNGRVVQVPNIAGTLTTSAQTVIMSGLGTALGIATDQNSNLYIADSTNNEVLQLGAVAGIPSSSATRQMGLSSTTYKSIFTAPIAVTTDGGGNLFVADTLANTVTEITYYGQQTLNIGTGYSHPSGLATDASGSLYVADSGNGLLLKIPFESPIFNTNDEYVVGGAIIAPYGVALDRLANLYVVDSANAGAYAINRAQGTLPLGRGNINATTSQLKGYIGNAGNQPLILGNPGYVATGDTTVFTITSPPTTGCVNSATITSGFACSLSASFSPTVVGNYSELLSFTSNASNTATPSLTLTGTGLNQSVTTIALAQTSPSGTAPFGQAVTITATISSTKAGTPTGAVAFSIDGGQAKNVQLSGNTAHITLTNLTGGSHVISASYSGDLLFAPSNTVLTVVVAQASSTTVMTTTGGNHNPDSARPGTALTLIGTITPGASTVPTGQVTFTLNGKALAAPATVAPVTTVTAGVTTTTYQASISISTLPAGLDSIVATYSGDVNYVSSTGTLGVTITPMTFSLTPAVATVTVSAGQTITTPLQVASLSGFQGFVGLSCTGLPANVTCGFSPNNFVLQPDNLITAEQDKNGVTVVPATYGPMNITLSVITGTTPVVPQPPVGALKLPLFGKKVPVSLAFLMLSPIALAVRRHRALKHLRGSLSLCLALLALFGSITMFTGCGSNLVGVTPQGTYTVTIRAVSSATATYKGSFAPGCSNSPAGSVDSSGAPTVTCEQDTQLSLSVKQ</sequence>
<dbReference type="Proteomes" id="UP000269669">
    <property type="component" value="Unassembled WGS sequence"/>
</dbReference>
<dbReference type="PANTHER" id="PTHR24104">
    <property type="entry name" value="E3 UBIQUITIN-PROTEIN LIGASE NHLRC1-RELATED"/>
    <property type="match status" value="1"/>
</dbReference>
<dbReference type="Gene3D" id="2.40.10.500">
    <property type="match status" value="2"/>
</dbReference>
<keyword evidence="1" id="KW-0677">Repeat</keyword>
<dbReference type="RefSeq" id="WP_125487640.1">
    <property type="nucleotide sequence ID" value="NZ_RSDW01000001.1"/>
</dbReference>
<keyword evidence="3" id="KW-0812">Transmembrane</keyword>
<dbReference type="EMBL" id="RSDW01000001">
    <property type="protein sequence ID" value="RSL19417.1"/>
    <property type="molecule type" value="Genomic_DNA"/>
</dbReference>
<feature type="domain" description="Bacterial Ig-like" evidence="4">
    <location>
        <begin position="940"/>
        <end position="1036"/>
    </location>
</feature>
<evidence type="ECO:0000259" key="4">
    <source>
        <dbReference type="Pfam" id="PF16640"/>
    </source>
</evidence>
<dbReference type="SUPFAM" id="SSF63829">
    <property type="entry name" value="Calcium-dependent phosphotriesterase"/>
    <property type="match status" value="2"/>
</dbReference>
<dbReference type="Gene3D" id="2.60.40.10">
    <property type="entry name" value="Immunoglobulins"/>
    <property type="match status" value="3"/>
</dbReference>
<evidence type="ECO:0000313" key="5">
    <source>
        <dbReference type="EMBL" id="RSL19417.1"/>
    </source>
</evidence>
<accession>A0A3R9QLM1</accession>
<reference evidence="5 6" key="1">
    <citation type="submission" date="2018-12" db="EMBL/GenBank/DDBJ databases">
        <title>Sequencing of bacterial isolates from soil warming experiment in Harvard Forest, Massachusetts, USA.</title>
        <authorList>
            <person name="Deangelis K."/>
        </authorList>
    </citation>
    <scope>NUCLEOTIDE SEQUENCE [LARGE SCALE GENOMIC DNA]</scope>
    <source>
        <strain evidence="5 6">EB153</strain>
    </source>
</reference>
<evidence type="ECO:0000313" key="6">
    <source>
        <dbReference type="Proteomes" id="UP000269669"/>
    </source>
</evidence>
<proteinExistence type="predicted"/>
<organism evidence="5 6">
    <name type="scientific">Edaphobacter aggregans</name>
    <dbReference type="NCBI Taxonomy" id="570835"/>
    <lineage>
        <taxon>Bacteria</taxon>
        <taxon>Pseudomonadati</taxon>
        <taxon>Acidobacteriota</taxon>
        <taxon>Terriglobia</taxon>
        <taxon>Terriglobales</taxon>
        <taxon>Acidobacteriaceae</taxon>
        <taxon>Edaphobacter</taxon>
    </lineage>
</organism>
<feature type="transmembrane region" description="Helical" evidence="3">
    <location>
        <begin position="20"/>
        <end position="41"/>
    </location>
</feature>
<dbReference type="GO" id="GO:0008270">
    <property type="term" value="F:zinc ion binding"/>
    <property type="evidence" value="ECO:0007669"/>
    <property type="project" value="UniProtKB-KW"/>
</dbReference>
<dbReference type="Gene3D" id="2.120.10.30">
    <property type="entry name" value="TolB, C-terminal domain"/>
    <property type="match status" value="1"/>
</dbReference>
<feature type="transmembrane region" description="Helical" evidence="3">
    <location>
        <begin position="1179"/>
        <end position="1198"/>
    </location>
</feature>
<comment type="caution">
    <text evidence="5">The sequence shown here is derived from an EMBL/GenBank/DDBJ whole genome shotgun (WGS) entry which is preliminary data.</text>
</comment>
<dbReference type="InterPro" id="IPR050952">
    <property type="entry name" value="TRIM-NHL_E3_ligases"/>
</dbReference>
<dbReference type="InterPro" id="IPR032109">
    <property type="entry name" value="Big_3_5"/>
</dbReference>
<keyword evidence="3" id="KW-0472">Membrane</keyword>
<evidence type="ECO:0000256" key="1">
    <source>
        <dbReference type="ARBA" id="ARBA00022737"/>
    </source>
</evidence>
<protein>
    <submittedName>
        <fullName evidence="5">Sugar lactone lactonase YvrE</fullName>
    </submittedName>
</protein>
<dbReference type="AlphaFoldDB" id="A0A3R9QLM1"/>
<feature type="domain" description="Bacterial Ig-like" evidence="4">
    <location>
        <begin position="839"/>
        <end position="923"/>
    </location>
</feature>
<dbReference type="InterPro" id="IPR001258">
    <property type="entry name" value="NHL_repeat"/>
</dbReference>
<gene>
    <name evidence="5" type="ORF">EDE15_5084</name>
</gene>
<dbReference type="InterPro" id="IPR013783">
    <property type="entry name" value="Ig-like_fold"/>
</dbReference>
<dbReference type="PANTHER" id="PTHR24104:SF25">
    <property type="entry name" value="PROTEIN LIN-41"/>
    <property type="match status" value="1"/>
</dbReference>
<dbReference type="OrthoDB" id="99527at2"/>
<dbReference type="InterPro" id="IPR011042">
    <property type="entry name" value="6-blade_b-propeller_TolB-like"/>
</dbReference>